<accession>A0A0J8VQ04</accession>
<dbReference type="STRING" id="1121863.GCA_000621185_02336"/>
<dbReference type="InterPro" id="IPR003646">
    <property type="entry name" value="SH3-like_bac-type"/>
</dbReference>
<dbReference type="PATRIC" id="fig|1656095.3.peg.1134"/>
<evidence type="ECO:0000256" key="7">
    <source>
        <dbReference type="SAM" id="Phobius"/>
    </source>
</evidence>
<keyword evidence="3 8" id="KW-0732">Signal</keyword>
<dbReference type="PROSITE" id="PS51781">
    <property type="entry name" value="SH3B"/>
    <property type="match status" value="1"/>
</dbReference>
<dbReference type="InterPro" id="IPR016476">
    <property type="entry name" value="SH3_dom_pro"/>
</dbReference>
<evidence type="ECO:0000256" key="5">
    <source>
        <dbReference type="ARBA" id="ARBA00023136"/>
    </source>
</evidence>
<reference evidence="10 11" key="1">
    <citation type="submission" date="2015-06" db="EMBL/GenBank/DDBJ databases">
        <title>Genome sequencing of Cronobacter sp. strain DJ34 isolated from petroleum contaminated sludge of Duliajan Oil Fields, Assam, India.</title>
        <authorList>
            <person name="Pal S."/>
            <person name="Banerjee T.D."/>
            <person name="Roy A."/>
            <person name="Sar P."/>
            <person name="Kazy S.K."/>
        </authorList>
    </citation>
    <scope>NUCLEOTIDE SEQUENCE [LARGE SCALE GENOMIC DNA]</scope>
    <source>
        <strain evidence="10 11">DJ34</strain>
    </source>
</reference>
<dbReference type="GO" id="GO:0016020">
    <property type="term" value="C:membrane"/>
    <property type="evidence" value="ECO:0007669"/>
    <property type="project" value="UniProtKB-SubCell"/>
</dbReference>
<protein>
    <recommendedName>
        <fullName evidence="9">SH3b domain-containing protein</fullName>
    </recommendedName>
</protein>
<keyword evidence="2 7" id="KW-0812">Transmembrane</keyword>
<evidence type="ECO:0000313" key="11">
    <source>
        <dbReference type="Proteomes" id="UP000037315"/>
    </source>
</evidence>
<comment type="caution">
    <text evidence="10">The sequence shown here is derived from an EMBL/GenBank/DDBJ whole genome shotgun (WGS) entry which is preliminary data.</text>
</comment>
<dbReference type="AlphaFoldDB" id="A0A0J8VQ04"/>
<sequence length="206" mass="23117">MQKLRLICFSLFALGITAAAHADEKRYVSDELNTWVRSGPGDNYRLVGTLNAGEEVTLLQSNDNTNYGQVRDSNGRTAWIPLAQLKAEPSLRTRVPDLENQVNTLTEKLNNIDATWNQRTADMQKKVAASDGVINGLKEENQKLKNELIVAQKKVNAANIQLDDKQRTIIMQWFMYGGGVLGVGLLLGLLLPHMIPSRKRKDRWMS</sequence>
<dbReference type="Gene3D" id="2.30.30.40">
    <property type="entry name" value="SH3 Domains"/>
    <property type="match status" value="1"/>
</dbReference>
<gene>
    <name evidence="10" type="ORF">ACH50_10555</name>
</gene>
<feature type="chain" id="PRO_5005311208" description="SH3b domain-containing protein" evidence="8">
    <location>
        <begin position="23"/>
        <end position="206"/>
    </location>
</feature>
<dbReference type="RefSeq" id="WP_024558913.1">
    <property type="nucleotide sequence ID" value="NZ_LFEJ01000014.1"/>
</dbReference>
<name>A0A0J8VQ04_9ENTR</name>
<dbReference type="PIRSF" id="PIRSF006158">
    <property type="entry name" value="UCP006158_SH3"/>
    <property type="match status" value="1"/>
</dbReference>
<feature type="coiled-coil region" evidence="6">
    <location>
        <begin position="95"/>
        <end position="161"/>
    </location>
</feature>
<keyword evidence="11" id="KW-1185">Reference proteome</keyword>
<evidence type="ECO:0000256" key="3">
    <source>
        <dbReference type="ARBA" id="ARBA00022729"/>
    </source>
</evidence>
<organism evidence="10 11">
    <name type="scientific">Franconibacter pulveris</name>
    <dbReference type="NCBI Taxonomy" id="435910"/>
    <lineage>
        <taxon>Bacteria</taxon>
        <taxon>Pseudomonadati</taxon>
        <taxon>Pseudomonadota</taxon>
        <taxon>Gammaproteobacteria</taxon>
        <taxon>Enterobacterales</taxon>
        <taxon>Enterobacteriaceae</taxon>
        <taxon>Franconibacter</taxon>
    </lineage>
</organism>
<keyword evidence="6" id="KW-0175">Coiled coil</keyword>
<dbReference type="EMBL" id="LFEJ01000014">
    <property type="protein sequence ID" value="KMV34585.1"/>
    <property type="molecule type" value="Genomic_DNA"/>
</dbReference>
<evidence type="ECO:0000259" key="9">
    <source>
        <dbReference type="PROSITE" id="PS51781"/>
    </source>
</evidence>
<feature type="domain" description="SH3b" evidence="9">
    <location>
        <begin position="23"/>
        <end position="89"/>
    </location>
</feature>
<feature type="signal peptide" evidence="8">
    <location>
        <begin position="1"/>
        <end position="22"/>
    </location>
</feature>
<proteinExistence type="predicted"/>
<keyword evidence="5 7" id="KW-0472">Membrane</keyword>
<dbReference type="OrthoDB" id="9790951at2"/>
<evidence type="ECO:0000313" key="10">
    <source>
        <dbReference type="EMBL" id="KMV34585.1"/>
    </source>
</evidence>
<comment type="subcellular location">
    <subcellularLocation>
        <location evidence="1">Membrane</location>
        <topology evidence="1">Single-pass membrane protein</topology>
    </subcellularLocation>
</comment>
<evidence type="ECO:0000256" key="6">
    <source>
        <dbReference type="SAM" id="Coils"/>
    </source>
</evidence>
<keyword evidence="4 7" id="KW-1133">Transmembrane helix</keyword>
<dbReference type="Proteomes" id="UP000037315">
    <property type="component" value="Unassembled WGS sequence"/>
</dbReference>
<feature type="transmembrane region" description="Helical" evidence="7">
    <location>
        <begin position="173"/>
        <end position="195"/>
    </location>
</feature>
<evidence type="ECO:0000256" key="4">
    <source>
        <dbReference type="ARBA" id="ARBA00022989"/>
    </source>
</evidence>
<dbReference type="SMART" id="SM00287">
    <property type="entry name" value="SH3b"/>
    <property type="match status" value="1"/>
</dbReference>
<evidence type="ECO:0000256" key="8">
    <source>
        <dbReference type="SAM" id="SignalP"/>
    </source>
</evidence>
<dbReference type="Pfam" id="PF08239">
    <property type="entry name" value="SH3_3"/>
    <property type="match status" value="1"/>
</dbReference>
<dbReference type="NCBIfam" id="TIGR04211">
    <property type="entry name" value="SH3_and_anchor"/>
    <property type="match status" value="1"/>
</dbReference>
<evidence type="ECO:0000256" key="2">
    <source>
        <dbReference type="ARBA" id="ARBA00022692"/>
    </source>
</evidence>
<evidence type="ECO:0000256" key="1">
    <source>
        <dbReference type="ARBA" id="ARBA00004167"/>
    </source>
</evidence>